<evidence type="ECO:0000313" key="1">
    <source>
        <dbReference type="EMBL" id="CAG2007588.1"/>
    </source>
</evidence>
<protein>
    <submittedName>
        <fullName evidence="2">Uncharacterized protein</fullName>
    </submittedName>
</protein>
<dbReference type="EMBL" id="CAAKMV010000141">
    <property type="protein sequence ID" value="VIO60004.1"/>
    <property type="molecule type" value="Genomic_DNA"/>
</dbReference>
<sequence>MIDLPPRGPSLETRPIPDKRFFNVCSFGPARSVNDLDLLVRPSDFSDDSESYIQWFERERHCIVGILSHIQTHQNDTSCSSGSDSTDPTWGYYVFVTSYTESAQELEAAIEVLVQLTLRNLRHLSPSLYSEEVSKRFKLDAIQNREALEDASEDRVREEFRAQLRGLGMREGDIMSRVTGSNHSSACILLDGCAISQLSCISLPLNEEENEIDNGVYVTMIDPKWDYPIQPYPNTVKGCATYLGEDECPAEYLSKLYIIMEGDMTKCEDKEADRQKGDYDM</sequence>
<name>A0A4E9DJ55_GIBZA</name>
<proteinExistence type="predicted"/>
<evidence type="ECO:0000313" key="2">
    <source>
        <dbReference type="EMBL" id="VIO60004.1"/>
    </source>
</evidence>
<reference evidence="1" key="2">
    <citation type="submission" date="2021-03" db="EMBL/GenBank/DDBJ databases">
        <authorList>
            <person name="Alouane T."/>
            <person name="Langin T."/>
            <person name="Bonhomme L."/>
        </authorList>
    </citation>
    <scope>NUCLEOTIDE SEQUENCE</scope>
    <source>
        <strain evidence="1">MDC_Fg202</strain>
    </source>
</reference>
<organism evidence="2">
    <name type="scientific">Gibberella zeae</name>
    <name type="common">Wheat head blight fungus</name>
    <name type="synonym">Fusarium graminearum</name>
    <dbReference type="NCBI Taxonomy" id="5518"/>
    <lineage>
        <taxon>Eukaryota</taxon>
        <taxon>Fungi</taxon>
        <taxon>Dikarya</taxon>
        <taxon>Ascomycota</taxon>
        <taxon>Pezizomycotina</taxon>
        <taxon>Sordariomycetes</taxon>
        <taxon>Hypocreomycetidae</taxon>
        <taxon>Hypocreales</taxon>
        <taxon>Nectriaceae</taxon>
        <taxon>Fusarium</taxon>
    </lineage>
</organism>
<dbReference type="EMBL" id="CAJPIJ010000189">
    <property type="protein sequence ID" value="CAG2007588.1"/>
    <property type="molecule type" value="Genomic_DNA"/>
</dbReference>
<gene>
    <name evidence="2" type="ORF">FUG_LOCUS356313</name>
    <name evidence="1" type="ORF">MDCFG202_LOCUS545823</name>
</gene>
<dbReference type="Proteomes" id="UP000746612">
    <property type="component" value="Unassembled WGS sequence"/>
</dbReference>
<accession>A0A4E9DJ55</accession>
<dbReference type="AlphaFoldDB" id="A0A4E9DJ55"/>
<reference evidence="2" key="1">
    <citation type="submission" date="2019-04" db="EMBL/GenBank/DDBJ databases">
        <authorList>
            <person name="Melise S."/>
            <person name="Noan J."/>
            <person name="Okalmin O."/>
        </authorList>
    </citation>
    <scope>NUCLEOTIDE SEQUENCE</scope>
    <source>
        <strain evidence="2">FN9</strain>
    </source>
</reference>